<dbReference type="EMBL" id="JAUSUG010000001">
    <property type="protein sequence ID" value="MDQ0252686.1"/>
    <property type="molecule type" value="Genomic_DNA"/>
</dbReference>
<accession>A0ABT9ZPN8</accession>
<dbReference type="Proteomes" id="UP001230005">
    <property type="component" value="Unassembled WGS sequence"/>
</dbReference>
<reference evidence="1 2" key="1">
    <citation type="submission" date="2023-07" db="EMBL/GenBank/DDBJ databases">
        <title>Genomic Encyclopedia of Type Strains, Phase IV (KMG-IV): sequencing the most valuable type-strain genomes for metagenomic binning, comparative biology and taxonomic classification.</title>
        <authorList>
            <person name="Goeker M."/>
        </authorList>
    </citation>
    <scope>NUCLEOTIDE SEQUENCE [LARGE SCALE GENOMIC DNA]</scope>
    <source>
        <strain evidence="1 2">DSM 9768</strain>
    </source>
</reference>
<organism evidence="1 2">
    <name type="scientific">Evansella vedderi</name>
    <dbReference type="NCBI Taxonomy" id="38282"/>
    <lineage>
        <taxon>Bacteria</taxon>
        <taxon>Bacillati</taxon>
        <taxon>Bacillota</taxon>
        <taxon>Bacilli</taxon>
        <taxon>Bacillales</taxon>
        <taxon>Bacillaceae</taxon>
        <taxon>Evansella</taxon>
    </lineage>
</organism>
<protein>
    <submittedName>
        <fullName evidence="1">Asp-tRNA(Asn)/Glu-tRNA(Gln) amidotransferase A subunit family amidase</fullName>
    </submittedName>
</protein>
<evidence type="ECO:0000313" key="2">
    <source>
        <dbReference type="Proteomes" id="UP001230005"/>
    </source>
</evidence>
<evidence type="ECO:0000313" key="1">
    <source>
        <dbReference type="EMBL" id="MDQ0252686.1"/>
    </source>
</evidence>
<comment type="caution">
    <text evidence="1">The sequence shown here is derived from an EMBL/GenBank/DDBJ whole genome shotgun (WGS) entry which is preliminary data.</text>
</comment>
<sequence>MEIITYGFIYGGENFSELTIGVHEQKNGGSGWNSADGMMISAPAGDRKEGLKLSNQLMGNVIGDATLK</sequence>
<name>A0ABT9ZPN8_9BACI</name>
<proteinExistence type="predicted"/>
<gene>
    <name evidence="1" type="ORF">J2S74_000058</name>
</gene>
<keyword evidence="2" id="KW-1185">Reference proteome</keyword>
<dbReference type="RefSeq" id="WP_307320375.1">
    <property type="nucleotide sequence ID" value="NZ_JAUSUG010000001.1"/>
</dbReference>